<evidence type="ECO:0000313" key="2">
    <source>
        <dbReference type="Proteomes" id="UP001595900"/>
    </source>
</evidence>
<evidence type="ECO:0000313" key="1">
    <source>
        <dbReference type="EMBL" id="MFC4245080.1"/>
    </source>
</evidence>
<keyword evidence="2" id="KW-1185">Reference proteome</keyword>
<sequence length="82" mass="9077">MTATRRPRGSKEKPKVYGFTIETKASEELSVIADRMDVSRSYLIQLLIEHVELDSAGLPTWWTPETQTTELDGIGGTTHSAA</sequence>
<dbReference type="Proteomes" id="UP001595900">
    <property type="component" value="Unassembled WGS sequence"/>
</dbReference>
<name>A0ABV8Q9Y9_9MICO</name>
<organism evidence="1 2">
    <name type="scientific">Gryllotalpicola reticulitermitis</name>
    <dbReference type="NCBI Taxonomy" id="1184153"/>
    <lineage>
        <taxon>Bacteria</taxon>
        <taxon>Bacillati</taxon>
        <taxon>Actinomycetota</taxon>
        <taxon>Actinomycetes</taxon>
        <taxon>Micrococcales</taxon>
        <taxon>Microbacteriaceae</taxon>
        <taxon>Gryllotalpicola</taxon>
    </lineage>
</organism>
<proteinExistence type="predicted"/>
<reference evidence="2" key="1">
    <citation type="journal article" date="2019" name="Int. J. Syst. Evol. Microbiol.">
        <title>The Global Catalogue of Microorganisms (GCM) 10K type strain sequencing project: providing services to taxonomists for standard genome sequencing and annotation.</title>
        <authorList>
            <consortium name="The Broad Institute Genomics Platform"/>
            <consortium name="The Broad Institute Genome Sequencing Center for Infectious Disease"/>
            <person name="Wu L."/>
            <person name="Ma J."/>
        </authorList>
    </citation>
    <scope>NUCLEOTIDE SEQUENCE [LARGE SCALE GENOMIC DNA]</scope>
    <source>
        <strain evidence="2">CGMCC 1.10363</strain>
    </source>
</reference>
<gene>
    <name evidence="1" type="ORF">ACFOYW_17060</name>
</gene>
<dbReference type="EMBL" id="JBHSCN010000019">
    <property type="protein sequence ID" value="MFC4245080.1"/>
    <property type="molecule type" value="Genomic_DNA"/>
</dbReference>
<comment type="caution">
    <text evidence="1">The sequence shown here is derived from an EMBL/GenBank/DDBJ whole genome shotgun (WGS) entry which is preliminary data.</text>
</comment>
<accession>A0ABV8Q9Y9</accession>
<dbReference type="RefSeq" id="WP_390231781.1">
    <property type="nucleotide sequence ID" value="NZ_JBHSCN010000019.1"/>
</dbReference>
<evidence type="ECO:0008006" key="3">
    <source>
        <dbReference type="Google" id="ProtNLM"/>
    </source>
</evidence>
<protein>
    <recommendedName>
        <fullName evidence="3">Ribbon-helix-helix protein CopG domain-containing protein</fullName>
    </recommendedName>
</protein>